<feature type="compositionally biased region" description="Low complexity" evidence="1">
    <location>
        <begin position="32"/>
        <end position="48"/>
    </location>
</feature>
<reference evidence="2" key="1">
    <citation type="submission" date="2015-04" db="UniProtKB">
        <authorList>
            <consortium name="EnsemblPlants"/>
        </authorList>
    </citation>
    <scope>IDENTIFICATION</scope>
</reference>
<keyword evidence="3" id="KW-1185">Reference proteome</keyword>
<feature type="region of interest" description="Disordered" evidence="1">
    <location>
        <begin position="32"/>
        <end position="53"/>
    </location>
</feature>
<dbReference type="HOGENOM" id="CLU_2691739_0_0_1"/>
<evidence type="ECO:0000313" key="3">
    <source>
        <dbReference type="Proteomes" id="UP000026961"/>
    </source>
</evidence>
<dbReference type="EnsemblPlants" id="OGLUM11G10750.1">
    <property type="protein sequence ID" value="OGLUM11G10750.1"/>
    <property type="gene ID" value="OGLUM11G10750"/>
</dbReference>
<reference evidence="2" key="2">
    <citation type="submission" date="2018-05" db="EMBL/GenBank/DDBJ databases">
        <title>OgluRS3 (Oryza glumaepatula Reference Sequence Version 3).</title>
        <authorList>
            <person name="Zhang J."/>
            <person name="Kudrna D."/>
            <person name="Lee S."/>
            <person name="Talag J."/>
            <person name="Welchert J."/>
            <person name="Wing R.A."/>
        </authorList>
    </citation>
    <scope>NUCLEOTIDE SEQUENCE [LARGE SCALE GENOMIC DNA]</scope>
</reference>
<protein>
    <submittedName>
        <fullName evidence="2">Uncharacterized protein</fullName>
    </submittedName>
</protein>
<sequence>MALDDGNTRLGARLDRAHVSNLVWAATTPSAHSFPMASSTPSSSTRSASLHRLHPLARRPPLMRWVGSCCYGGD</sequence>
<dbReference type="Proteomes" id="UP000026961">
    <property type="component" value="Chromosome 11"/>
</dbReference>
<name>A0A0E0BIA7_9ORYZ</name>
<organism evidence="2">
    <name type="scientific">Oryza glumipatula</name>
    <dbReference type="NCBI Taxonomy" id="40148"/>
    <lineage>
        <taxon>Eukaryota</taxon>
        <taxon>Viridiplantae</taxon>
        <taxon>Streptophyta</taxon>
        <taxon>Embryophyta</taxon>
        <taxon>Tracheophyta</taxon>
        <taxon>Spermatophyta</taxon>
        <taxon>Magnoliopsida</taxon>
        <taxon>Liliopsida</taxon>
        <taxon>Poales</taxon>
        <taxon>Poaceae</taxon>
        <taxon>BOP clade</taxon>
        <taxon>Oryzoideae</taxon>
        <taxon>Oryzeae</taxon>
        <taxon>Oryzinae</taxon>
        <taxon>Oryza</taxon>
    </lineage>
</organism>
<evidence type="ECO:0000256" key="1">
    <source>
        <dbReference type="SAM" id="MobiDB-lite"/>
    </source>
</evidence>
<accession>A0A0E0BIA7</accession>
<evidence type="ECO:0000313" key="2">
    <source>
        <dbReference type="EnsemblPlants" id="OGLUM11G10750.1"/>
    </source>
</evidence>
<dbReference type="AlphaFoldDB" id="A0A0E0BIA7"/>
<proteinExistence type="predicted"/>
<dbReference type="Gramene" id="OGLUM11G10750.1">
    <property type="protein sequence ID" value="OGLUM11G10750.1"/>
    <property type="gene ID" value="OGLUM11G10750"/>
</dbReference>